<evidence type="ECO:0000313" key="1">
    <source>
        <dbReference type="EMBL" id="PSL11839.1"/>
    </source>
</evidence>
<protein>
    <recommendedName>
        <fullName evidence="3">DUF4388 domain-containing protein</fullName>
    </recommendedName>
</protein>
<reference evidence="1 2" key="1">
    <citation type="submission" date="2018-03" db="EMBL/GenBank/DDBJ databases">
        <title>Genomic Encyclopedia of Archaeal and Bacterial Type Strains, Phase II (KMG-II): from individual species to whole genera.</title>
        <authorList>
            <person name="Goeker M."/>
        </authorList>
    </citation>
    <scope>NUCLEOTIDE SEQUENCE [LARGE SCALE GENOMIC DNA]</scope>
    <source>
        <strain evidence="1 2">DSM 17586</strain>
    </source>
</reference>
<organism evidence="1 2">
    <name type="scientific">Marinobacterium halophilum</name>
    <dbReference type="NCBI Taxonomy" id="267374"/>
    <lineage>
        <taxon>Bacteria</taxon>
        <taxon>Pseudomonadati</taxon>
        <taxon>Pseudomonadota</taxon>
        <taxon>Gammaproteobacteria</taxon>
        <taxon>Oceanospirillales</taxon>
        <taxon>Oceanospirillaceae</taxon>
        <taxon>Marinobacterium</taxon>
    </lineage>
</organism>
<dbReference type="AlphaFoldDB" id="A0A2P8EQT9"/>
<proteinExistence type="predicted"/>
<accession>A0A2P8EQT9</accession>
<dbReference type="Proteomes" id="UP000242133">
    <property type="component" value="Unassembled WGS sequence"/>
</dbReference>
<comment type="caution">
    <text evidence="1">The sequence shown here is derived from an EMBL/GenBank/DDBJ whole genome shotgun (WGS) entry which is preliminary data.</text>
</comment>
<keyword evidence="2" id="KW-1185">Reference proteome</keyword>
<evidence type="ECO:0000313" key="2">
    <source>
        <dbReference type="Proteomes" id="UP000242133"/>
    </source>
</evidence>
<dbReference type="RefSeq" id="WP_106592886.1">
    <property type="nucleotide sequence ID" value="NZ_PYGI01000022.1"/>
</dbReference>
<dbReference type="EMBL" id="PYGI01000022">
    <property type="protein sequence ID" value="PSL11839.1"/>
    <property type="molecule type" value="Genomic_DNA"/>
</dbReference>
<dbReference type="OrthoDB" id="6089286at2"/>
<name>A0A2P8EQT9_9GAMM</name>
<sequence length="135" mass="14527">MSHITANFNGLKNTLFALVDKGASGTLFVATEDNHAAQIVLFKGRLQGAACNGCCNVAAFDRLATMAELRFAFTPELIYPVADTLLPEQGDQLLQQLGYVLPVKMLEDDAGCDLLGPAAQPQQTLRVYRGRVITG</sequence>
<gene>
    <name evidence="1" type="ORF">CLV44_12262</name>
</gene>
<evidence type="ECO:0008006" key="3">
    <source>
        <dbReference type="Google" id="ProtNLM"/>
    </source>
</evidence>